<name>A0ACD5F4A3_RHILE</name>
<protein>
    <submittedName>
        <fullName evidence="1">Uncharacterized protein</fullName>
    </submittedName>
</protein>
<dbReference type="Proteomes" id="UP000076193">
    <property type="component" value="Chromosome"/>
</dbReference>
<reference evidence="1" key="1">
    <citation type="submission" date="2024-10" db="EMBL/GenBank/DDBJ databases">
        <title>Strain of Rhizobium-related bacteria isolated fromm roots of Vavilovia formosa.</title>
        <authorList>
            <person name="Kimeklis A."/>
            <person name="Afonin A."/>
        </authorList>
    </citation>
    <scope>NUCLEOTIDE SEQUENCE</scope>
    <source>
        <strain evidence="1">Vaf12</strain>
    </source>
</reference>
<gene>
    <name evidence="1" type="ORF">A4A59_024200</name>
</gene>
<proteinExistence type="predicted"/>
<organism evidence="1 2">
    <name type="scientific">Rhizobium leguminosarum</name>
    <dbReference type="NCBI Taxonomy" id="384"/>
    <lineage>
        <taxon>Bacteria</taxon>
        <taxon>Pseudomonadati</taxon>
        <taxon>Pseudomonadota</taxon>
        <taxon>Alphaproteobacteria</taxon>
        <taxon>Hyphomicrobiales</taxon>
        <taxon>Rhizobiaceae</taxon>
        <taxon>Rhizobium/Agrobacterium group</taxon>
        <taxon>Rhizobium</taxon>
    </lineage>
</organism>
<accession>A0ACD5F4A3</accession>
<dbReference type="EMBL" id="CP171844">
    <property type="protein sequence ID" value="XKQ40149.1"/>
    <property type="molecule type" value="Genomic_DNA"/>
</dbReference>
<evidence type="ECO:0000313" key="2">
    <source>
        <dbReference type="Proteomes" id="UP000076193"/>
    </source>
</evidence>
<evidence type="ECO:0000313" key="1">
    <source>
        <dbReference type="EMBL" id="XKQ40149.1"/>
    </source>
</evidence>
<sequence length="104" mass="11359">MSKVVQELRRETIEAYVEQLIALLDLLDGDPDLEDNGDFEPSIGSTPQFIGNDCYDDLELDAADDEDGGDDEHALGWSNPMGLRVNVPAEALQITDVYMPGSST</sequence>